<evidence type="ECO:0000313" key="2">
    <source>
        <dbReference type="Proteomes" id="UP000178348"/>
    </source>
</evidence>
<dbReference type="CDD" id="cd01745">
    <property type="entry name" value="GATase1_2"/>
    <property type="match status" value="1"/>
</dbReference>
<dbReference type="PANTHER" id="PTHR43235">
    <property type="entry name" value="GLUTAMINE AMIDOTRANSFERASE PB2B2.05-RELATED"/>
    <property type="match status" value="1"/>
</dbReference>
<gene>
    <name evidence="1" type="ORF">A2946_01420</name>
</gene>
<protein>
    <submittedName>
        <fullName evidence="1">Uncharacterized protein</fullName>
    </submittedName>
</protein>
<dbReference type="AlphaFoldDB" id="A0A1G2CJZ8"/>
<evidence type="ECO:0000313" key="1">
    <source>
        <dbReference type="EMBL" id="OGZ01705.1"/>
    </source>
</evidence>
<dbReference type="InterPro" id="IPR029062">
    <property type="entry name" value="Class_I_gatase-like"/>
</dbReference>
<dbReference type="InterPro" id="IPR011697">
    <property type="entry name" value="Peptidase_C26"/>
</dbReference>
<sequence length="245" mass="26767">MKKVLVPLAILPQTDAATPLHFVRETYVKKLAKHSLLPIFVSSASPREVADELYALTDGLFYTGGSDFDSAHYGETPHPKTHIKEPARDKLEIYLLKRALHDKKPFLGICRGCQALAIASGGSLHQHVPDIADGENHDPAESYDGIRSAEKHSVSIAEGSKLRALVGAPEVPVNSGHHQSVNEPGENLIVAGRSPKGIVEAIEHADPNYFCFGIQCHPEIDSDDPFEKVFSAFREAVEGFSESRR</sequence>
<dbReference type="EMBL" id="MHLB01000033">
    <property type="protein sequence ID" value="OGZ01705.1"/>
    <property type="molecule type" value="Genomic_DNA"/>
</dbReference>
<dbReference type="Gene3D" id="3.40.50.880">
    <property type="match status" value="1"/>
</dbReference>
<proteinExistence type="predicted"/>
<dbReference type="GO" id="GO:0006598">
    <property type="term" value="P:polyamine catabolic process"/>
    <property type="evidence" value="ECO:0007669"/>
    <property type="project" value="TreeGrafter"/>
</dbReference>
<dbReference type="InterPro" id="IPR044668">
    <property type="entry name" value="PuuD-like"/>
</dbReference>
<dbReference type="PANTHER" id="PTHR43235:SF1">
    <property type="entry name" value="GLUTAMINE AMIDOTRANSFERASE PB2B2.05-RELATED"/>
    <property type="match status" value="1"/>
</dbReference>
<reference evidence="1 2" key="1">
    <citation type="journal article" date="2016" name="Nat. Commun.">
        <title>Thousands of microbial genomes shed light on interconnected biogeochemical processes in an aquifer system.</title>
        <authorList>
            <person name="Anantharaman K."/>
            <person name="Brown C.T."/>
            <person name="Hug L.A."/>
            <person name="Sharon I."/>
            <person name="Castelle C.J."/>
            <person name="Probst A.J."/>
            <person name="Thomas B.C."/>
            <person name="Singh A."/>
            <person name="Wilkins M.J."/>
            <person name="Karaoz U."/>
            <person name="Brodie E.L."/>
            <person name="Williams K.H."/>
            <person name="Hubbard S.S."/>
            <person name="Banfield J.F."/>
        </authorList>
    </citation>
    <scope>NUCLEOTIDE SEQUENCE [LARGE SCALE GENOMIC DNA]</scope>
</reference>
<organism evidence="1 2">
    <name type="scientific">Candidatus Liptonbacteria bacterium RIFCSPLOWO2_01_FULL_53_13</name>
    <dbReference type="NCBI Taxonomy" id="1798651"/>
    <lineage>
        <taxon>Bacteria</taxon>
        <taxon>Candidatus Liptoniibacteriota</taxon>
    </lineage>
</organism>
<comment type="caution">
    <text evidence="1">The sequence shown here is derived from an EMBL/GenBank/DDBJ whole genome shotgun (WGS) entry which is preliminary data.</text>
</comment>
<dbReference type="Proteomes" id="UP000178348">
    <property type="component" value="Unassembled WGS sequence"/>
</dbReference>
<name>A0A1G2CJZ8_9BACT</name>
<accession>A0A1G2CJZ8</accession>
<dbReference type="SUPFAM" id="SSF52317">
    <property type="entry name" value="Class I glutamine amidotransferase-like"/>
    <property type="match status" value="1"/>
</dbReference>
<dbReference type="GO" id="GO:0033969">
    <property type="term" value="F:gamma-glutamyl-gamma-aminobutyrate hydrolase activity"/>
    <property type="evidence" value="ECO:0007669"/>
    <property type="project" value="TreeGrafter"/>
</dbReference>
<dbReference type="Pfam" id="PF07722">
    <property type="entry name" value="Peptidase_C26"/>
    <property type="match status" value="1"/>
</dbReference>
<dbReference type="GO" id="GO:0005829">
    <property type="term" value="C:cytosol"/>
    <property type="evidence" value="ECO:0007669"/>
    <property type="project" value="TreeGrafter"/>
</dbReference>
<dbReference type="PROSITE" id="PS51273">
    <property type="entry name" value="GATASE_TYPE_1"/>
    <property type="match status" value="1"/>
</dbReference>